<dbReference type="Pfam" id="PF00440">
    <property type="entry name" value="TetR_N"/>
    <property type="match status" value="1"/>
</dbReference>
<comment type="caution">
    <text evidence="6">The sequence shown here is derived from an EMBL/GenBank/DDBJ whole genome shotgun (WGS) entry which is preliminary data.</text>
</comment>
<gene>
    <name evidence="6" type="ORF">EF294_05565</name>
</gene>
<dbReference type="RefSeq" id="WP_123926449.1">
    <property type="nucleotide sequence ID" value="NZ_JBPSDP010000003.1"/>
</dbReference>
<feature type="DNA-binding region" description="H-T-H motif" evidence="4">
    <location>
        <begin position="40"/>
        <end position="59"/>
    </location>
</feature>
<dbReference type="Proteomes" id="UP000267536">
    <property type="component" value="Unassembled WGS sequence"/>
</dbReference>
<organism evidence="6 7">
    <name type="scientific">Gordonia oryzae</name>
    <dbReference type="NCBI Taxonomy" id="2487349"/>
    <lineage>
        <taxon>Bacteria</taxon>
        <taxon>Bacillati</taxon>
        <taxon>Actinomycetota</taxon>
        <taxon>Actinomycetes</taxon>
        <taxon>Mycobacteriales</taxon>
        <taxon>Gordoniaceae</taxon>
        <taxon>Gordonia</taxon>
    </lineage>
</organism>
<evidence type="ECO:0000313" key="7">
    <source>
        <dbReference type="Proteomes" id="UP000267536"/>
    </source>
</evidence>
<name>A0A3N4GWT0_9ACTN</name>
<dbReference type="InterPro" id="IPR050109">
    <property type="entry name" value="HTH-type_TetR-like_transc_reg"/>
</dbReference>
<reference evidence="6 7" key="1">
    <citation type="submission" date="2018-11" db="EMBL/GenBank/DDBJ databases">
        <title>Draft genome sequence of Gordonia sp. RS15-1S isolated from rice stems.</title>
        <authorList>
            <person name="Muangham S."/>
        </authorList>
    </citation>
    <scope>NUCLEOTIDE SEQUENCE [LARGE SCALE GENOMIC DNA]</scope>
    <source>
        <strain evidence="6 7">RS15-1S</strain>
    </source>
</reference>
<dbReference type="InterPro" id="IPR009057">
    <property type="entry name" value="Homeodomain-like_sf"/>
</dbReference>
<evidence type="ECO:0000256" key="4">
    <source>
        <dbReference type="PROSITE-ProRule" id="PRU00335"/>
    </source>
</evidence>
<accession>A0A3N4GWT0</accession>
<dbReference type="Gene3D" id="1.10.357.10">
    <property type="entry name" value="Tetracycline Repressor, domain 2"/>
    <property type="match status" value="1"/>
</dbReference>
<keyword evidence="1" id="KW-0805">Transcription regulation</keyword>
<keyword evidence="3" id="KW-0804">Transcription</keyword>
<protein>
    <submittedName>
        <fullName evidence="6">TetR/AcrR family transcriptional regulator</fullName>
    </submittedName>
</protein>
<sequence>MTIQRRRTRSPRGSGELLADEIIDAATDLLLDEADASAVSIRAVATRVGVTPPSIYLHFADKDALLDAVCAHYFEKLDEKLADAEHGVADPLERALSLGMAYIRFALSTPVLYRQAFSRVTADTPTRVDEVLATSAVVRFSRTVSELAEAGMFEAEEVADIVLEWWSAAHGIASLMISKPGLNWGDDLERSETMLRSMCLGRAVMGVTAAREPGEVRSLMAELSAR</sequence>
<dbReference type="GO" id="GO:0003700">
    <property type="term" value="F:DNA-binding transcription factor activity"/>
    <property type="evidence" value="ECO:0007669"/>
    <property type="project" value="TreeGrafter"/>
</dbReference>
<evidence type="ECO:0000256" key="3">
    <source>
        <dbReference type="ARBA" id="ARBA00023163"/>
    </source>
</evidence>
<dbReference type="InterPro" id="IPR025996">
    <property type="entry name" value="MT1864/Rv1816-like_C"/>
</dbReference>
<dbReference type="GO" id="GO:0000976">
    <property type="term" value="F:transcription cis-regulatory region binding"/>
    <property type="evidence" value="ECO:0007669"/>
    <property type="project" value="TreeGrafter"/>
</dbReference>
<dbReference type="SUPFAM" id="SSF48498">
    <property type="entry name" value="Tetracyclin repressor-like, C-terminal domain"/>
    <property type="match status" value="1"/>
</dbReference>
<dbReference type="SUPFAM" id="SSF46689">
    <property type="entry name" value="Homeodomain-like"/>
    <property type="match status" value="1"/>
</dbReference>
<proteinExistence type="predicted"/>
<feature type="domain" description="HTH tetR-type" evidence="5">
    <location>
        <begin position="16"/>
        <end position="77"/>
    </location>
</feature>
<dbReference type="Pfam" id="PF13305">
    <property type="entry name" value="TetR_C_33"/>
    <property type="match status" value="1"/>
</dbReference>
<evidence type="ECO:0000313" key="6">
    <source>
        <dbReference type="EMBL" id="RPA65298.1"/>
    </source>
</evidence>
<dbReference type="PROSITE" id="PS50977">
    <property type="entry name" value="HTH_TETR_2"/>
    <property type="match status" value="1"/>
</dbReference>
<dbReference type="PANTHER" id="PTHR30055">
    <property type="entry name" value="HTH-TYPE TRANSCRIPTIONAL REGULATOR RUTR"/>
    <property type="match status" value="1"/>
</dbReference>
<keyword evidence="7" id="KW-1185">Reference proteome</keyword>
<dbReference type="OrthoDB" id="8222629at2"/>
<keyword evidence="2 4" id="KW-0238">DNA-binding</keyword>
<dbReference type="InterPro" id="IPR036271">
    <property type="entry name" value="Tet_transcr_reg_TetR-rel_C_sf"/>
</dbReference>
<dbReference type="AlphaFoldDB" id="A0A3N4GWT0"/>
<dbReference type="InterPro" id="IPR001647">
    <property type="entry name" value="HTH_TetR"/>
</dbReference>
<dbReference type="PANTHER" id="PTHR30055:SF212">
    <property type="entry name" value="TETR-FAMILY FAMILY TRANSCRIPTIONAL REGULATOR"/>
    <property type="match status" value="1"/>
</dbReference>
<evidence type="ECO:0000256" key="2">
    <source>
        <dbReference type="ARBA" id="ARBA00023125"/>
    </source>
</evidence>
<dbReference type="EMBL" id="RKMH01000003">
    <property type="protein sequence ID" value="RPA65298.1"/>
    <property type="molecule type" value="Genomic_DNA"/>
</dbReference>
<evidence type="ECO:0000256" key="1">
    <source>
        <dbReference type="ARBA" id="ARBA00023015"/>
    </source>
</evidence>
<evidence type="ECO:0000259" key="5">
    <source>
        <dbReference type="PROSITE" id="PS50977"/>
    </source>
</evidence>